<evidence type="ECO:0000259" key="8">
    <source>
        <dbReference type="PROSITE" id="PS50850"/>
    </source>
</evidence>
<feature type="transmembrane region" description="Helical" evidence="7">
    <location>
        <begin position="486"/>
        <end position="508"/>
    </location>
</feature>
<dbReference type="PROSITE" id="PS51257">
    <property type="entry name" value="PROKAR_LIPOPROTEIN"/>
    <property type="match status" value="1"/>
</dbReference>
<dbReference type="Proteomes" id="UP000038830">
    <property type="component" value="Unassembled WGS sequence"/>
</dbReference>
<comment type="subcellular location">
    <subcellularLocation>
        <location evidence="1">Membrane</location>
        <topology evidence="1">Multi-pass membrane protein</topology>
    </subcellularLocation>
</comment>
<feature type="compositionally biased region" description="Acidic residues" evidence="6">
    <location>
        <begin position="261"/>
        <end position="272"/>
    </location>
</feature>
<keyword evidence="2" id="KW-0813">Transport</keyword>
<feature type="region of interest" description="Disordered" evidence="6">
    <location>
        <begin position="258"/>
        <end position="293"/>
    </location>
</feature>
<evidence type="ECO:0000256" key="6">
    <source>
        <dbReference type="SAM" id="MobiDB-lite"/>
    </source>
</evidence>
<feature type="domain" description="Major facilitator superfamily (MFS) profile" evidence="8">
    <location>
        <begin position="19"/>
        <end position="544"/>
    </location>
</feature>
<evidence type="ECO:0000256" key="1">
    <source>
        <dbReference type="ARBA" id="ARBA00004141"/>
    </source>
</evidence>
<dbReference type="AlphaFoldDB" id="A0A0H5C1M0"/>
<feature type="transmembrane region" description="Helical" evidence="7">
    <location>
        <begin position="423"/>
        <end position="444"/>
    </location>
</feature>
<sequence length="548" mass="61702">MAKTVLSFQQQIEGFPWSQIFVIACVRFAEPIAFTSLFPYVYFMVRDFGVADTEAEVSKYSGYLSSVFAFSQVLTSFNWGKFADKHGRKPTLLIGLTGSICSLLLLGFAKNYYWALAARSIMGLLNGNVAVIRTMIGEVAVERRHQAIAFSTMPLIFQIGCVIGPLIGGYLSGNTTRFAILKPLVEKYPYALPNLFISSLLFAGIVIAIFFLEETHYKHKYRHDYFVDIGDFIKIHVFGVTPKTRHWHLDRLRGSRVHEDGTEDAIDEEEQPSETTPLYRPEEQNDSDDSIQSVGPVLTRRESVALIRTYSLHEPEDEEEGAGSIRALLEPHIFYAVVCNFIMSLHVTVHDEFLPIYLAYDVARDKAGQLVSKFPWRLVGGLGYTSEDTGTLLSSTGVLGVFFLVVVFPYVDRNYDSLTTYKSFILLFPVIYTLIPYIVLLANHLKVARIAIYTMTCLKTLGTSMSFPQILLIVHNSSPPKHRAMINGATISVSALARCVGPFIWGFFMSWAQTYQIGWLGWWSVSALTLLAIYMSSYLRNENGEDDE</sequence>
<gene>
    <name evidence="9" type="ORF">BN1211_1481</name>
</gene>
<feature type="transmembrane region" description="Helical" evidence="7">
    <location>
        <begin position="191"/>
        <end position="212"/>
    </location>
</feature>
<dbReference type="GO" id="GO:0022857">
    <property type="term" value="F:transmembrane transporter activity"/>
    <property type="evidence" value="ECO:0007669"/>
    <property type="project" value="InterPro"/>
</dbReference>
<feature type="transmembrane region" description="Helical" evidence="7">
    <location>
        <begin position="92"/>
        <end position="109"/>
    </location>
</feature>
<feature type="transmembrane region" description="Helical" evidence="7">
    <location>
        <begin position="520"/>
        <end position="539"/>
    </location>
</feature>
<dbReference type="EMBL" id="CDQK01000002">
    <property type="protein sequence ID" value="CEP21392.1"/>
    <property type="molecule type" value="Genomic_DNA"/>
</dbReference>
<evidence type="ECO:0000256" key="5">
    <source>
        <dbReference type="ARBA" id="ARBA00023136"/>
    </source>
</evidence>
<proteinExistence type="predicted"/>
<evidence type="ECO:0000256" key="4">
    <source>
        <dbReference type="ARBA" id="ARBA00022989"/>
    </source>
</evidence>
<dbReference type="GO" id="GO:0016020">
    <property type="term" value="C:membrane"/>
    <property type="evidence" value="ECO:0007669"/>
    <property type="project" value="UniProtKB-SubCell"/>
</dbReference>
<keyword evidence="4 7" id="KW-1133">Transmembrane helix</keyword>
<dbReference type="Gene3D" id="1.20.1250.20">
    <property type="entry name" value="MFS general substrate transporter like domains"/>
    <property type="match status" value="1"/>
</dbReference>
<evidence type="ECO:0000313" key="10">
    <source>
        <dbReference type="Proteomes" id="UP000038830"/>
    </source>
</evidence>
<dbReference type="InterPro" id="IPR036259">
    <property type="entry name" value="MFS_trans_sf"/>
</dbReference>
<dbReference type="PANTHER" id="PTHR23504:SF15">
    <property type="entry name" value="MAJOR FACILITATOR SUPERFAMILY (MFS) PROFILE DOMAIN-CONTAINING PROTEIN"/>
    <property type="match status" value="1"/>
</dbReference>
<dbReference type="InterPro" id="IPR011701">
    <property type="entry name" value="MFS"/>
</dbReference>
<keyword evidence="5 7" id="KW-0472">Membrane</keyword>
<organism evidence="9 10">
    <name type="scientific">Cyberlindnera jadinii (strain ATCC 18201 / CBS 1600 / BCRC 20928 / JCM 3617 / NBRC 0987 / NRRL Y-1542)</name>
    <name type="common">Torula yeast</name>
    <name type="synonym">Candida utilis</name>
    <dbReference type="NCBI Taxonomy" id="983966"/>
    <lineage>
        <taxon>Eukaryota</taxon>
        <taxon>Fungi</taxon>
        <taxon>Dikarya</taxon>
        <taxon>Ascomycota</taxon>
        <taxon>Saccharomycotina</taxon>
        <taxon>Saccharomycetes</taxon>
        <taxon>Phaffomycetales</taxon>
        <taxon>Phaffomycetaceae</taxon>
        <taxon>Cyberlindnera</taxon>
    </lineage>
</organism>
<evidence type="ECO:0000256" key="3">
    <source>
        <dbReference type="ARBA" id="ARBA00022692"/>
    </source>
</evidence>
<feature type="transmembrane region" description="Helical" evidence="7">
    <location>
        <begin position="148"/>
        <end position="171"/>
    </location>
</feature>
<feature type="transmembrane region" description="Helical" evidence="7">
    <location>
        <begin position="20"/>
        <end position="42"/>
    </location>
</feature>
<dbReference type="PROSITE" id="PS50850">
    <property type="entry name" value="MFS"/>
    <property type="match status" value="1"/>
</dbReference>
<evidence type="ECO:0000313" key="9">
    <source>
        <dbReference type="EMBL" id="CEP21392.1"/>
    </source>
</evidence>
<name>A0A0H5C1M0_CYBJN</name>
<feature type="transmembrane region" description="Helical" evidence="7">
    <location>
        <begin position="392"/>
        <end position="411"/>
    </location>
</feature>
<reference evidence="10" key="1">
    <citation type="journal article" date="2015" name="J. Biotechnol.">
        <title>The structure of the Cyberlindnera jadinii genome and its relation to Candida utilis analyzed by the occurrence of single nucleotide polymorphisms.</title>
        <authorList>
            <person name="Rupp O."/>
            <person name="Brinkrolf K."/>
            <person name="Buerth C."/>
            <person name="Kunigo M."/>
            <person name="Schneider J."/>
            <person name="Jaenicke S."/>
            <person name="Goesmann A."/>
            <person name="Puehler A."/>
            <person name="Jaeger K.-E."/>
            <person name="Ernst J.F."/>
        </authorList>
    </citation>
    <scope>NUCLEOTIDE SEQUENCE [LARGE SCALE GENOMIC DNA]</scope>
    <source>
        <strain evidence="10">ATCC 18201 / CBS 1600 / BCRC 20928 / JCM 3617 / NBRC 0987 / NRRL Y-1542</strain>
    </source>
</reference>
<dbReference type="CDD" id="cd17330">
    <property type="entry name" value="MFS_SLC46_TetA_like"/>
    <property type="match status" value="1"/>
</dbReference>
<accession>A0A0H5C1M0</accession>
<keyword evidence="3 7" id="KW-0812">Transmembrane</keyword>
<dbReference type="PANTHER" id="PTHR23504">
    <property type="entry name" value="MAJOR FACILITATOR SUPERFAMILY DOMAIN-CONTAINING PROTEIN 10"/>
    <property type="match status" value="1"/>
</dbReference>
<feature type="transmembrane region" description="Helical" evidence="7">
    <location>
        <begin position="333"/>
        <end position="349"/>
    </location>
</feature>
<evidence type="ECO:0000256" key="2">
    <source>
        <dbReference type="ARBA" id="ARBA00022448"/>
    </source>
</evidence>
<dbReference type="InterPro" id="IPR020846">
    <property type="entry name" value="MFS_dom"/>
</dbReference>
<dbReference type="SUPFAM" id="SSF103473">
    <property type="entry name" value="MFS general substrate transporter"/>
    <property type="match status" value="1"/>
</dbReference>
<protein>
    <recommendedName>
        <fullName evidence="8">Major facilitator superfamily (MFS) profile domain-containing protein</fullName>
    </recommendedName>
</protein>
<feature type="transmembrane region" description="Helical" evidence="7">
    <location>
        <begin position="450"/>
        <end position="474"/>
    </location>
</feature>
<evidence type="ECO:0000256" key="7">
    <source>
        <dbReference type="SAM" id="Phobius"/>
    </source>
</evidence>
<dbReference type="Pfam" id="PF07690">
    <property type="entry name" value="MFS_1"/>
    <property type="match status" value="1"/>
</dbReference>